<protein>
    <submittedName>
        <fullName evidence="2">Uncharacterized protein</fullName>
    </submittedName>
</protein>
<dbReference type="Proteomes" id="UP000583944">
    <property type="component" value="Unassembled WGS sequence"/>
</dbReference>
<dbReference type="EMBL" id="JABDHM010000359">
    <property type="protein sequence ID" value="KAF5215173.1"/>
    <property type="molecule type" value="Genomic_DNA"/>
</dbReference>
<name>A0A7J6XLT1_TRYCR</name>
<reference evidence="2 3" key="1">
    <citation type="journal article" date="2019" name="Genome Biol. Evol.">
        <title>Nanopore Sequencing Significantly Improves Genome Assembly of the Protozoan Parasite Trypanosoma cruzi.</title>
        <authorList>
            <person name="Diaz-Viraque F."/>
            <person name="Pita S."/>
            <person name="Greif G."/>
            <person name="de Souza R.C.M."/>
            <person name="Iraola G."/>
            <person name="Robello C."/>
        </authorList>
    </citation>
    <scope>NUCLEOTIDE SEQUENCE [LARGE SCALE GENOMIC DNA]</scope>
    <source>
        <strain evidence="2 3">Berenice</strain>
    </source>
</reference>
<dbReference type="AlphaFoldDB" id="A0A7J6XLT1"/>
<evidence type="ECO:0000313" key="2">
    <source>
        <dbReference type="EMBL" id="KAF5215173.1"/>
    </source>
</evidence>
<gene>
    <name evidence="2" type="ORF">ECC02_012155</name>
</gene>
<accession>A0A7J6XLT1</accession>
<evidence type="ECO:0000256" key="1">
    <source>
        <dbReference type="SAM" id="MobiDB-lite"/>
    </source>
</evidence>
<comment type="caution">
    <text evidence="2">The sequence shown here is derived from an EMBL/GenBank/DDBJ whole genome shotgun (WGS) entry which is preliminary data.</text>
</comment>
<evidence type="ECO:0000313" key="3">
    <source>
        <dbReference type="Proteomes" id="UP000583944"/>
    </source>
</evidence>
<dbReference type="VEuPathDB" id="TriTrypDB:ECC02_012155"/>
<feature type="compositionally biased region" description="Polar residues" evidence="1">
    <location>
        <begin position="298"/>
        <end position="308"/>
    </location>
</feature>
<organism evidence="2 3">
    <name type="scientific">Trypanosoma cruzi</name>
    <dbReference type="NCBI Taxonomy" id="5693"/>
    <lineage>
        <taxon>Eukaryota</taxon>
        <taxon>Discoba</taxon>
        <taxon>Euglenozoa</taxon>
        <taxon>Kinetoplastea</taxon>
        <taxon>Metakinetoplastina</taxon>
        <taxon>Trypanosomatida</taxon>
        <taxon>Trypanosomatidae</taxon>
        <taxon>Trypanosoma</taxon>
        <taxon>Schizotrypanum</taxon>
    </lineage>
</organism>
<sequence>MSLSGLLVVVSATRLCCTFVVRLSTYSAPSLLLLCFVFLQAHTTIQDAHCSGFECSFCSACWQLRVAAAFFFRGHEEKGGGEGVRSPSLFSCGCGAPCVAALSWAPCPIEGGMAGNFGAASWMDEGLLARVRCVVAAGFCHFPGAVEMSWGRWWWMSSPPAWWVAAGVVCLPCVDAVSWCVNCAAGPAALSSCCLLSLAVSAALRPSPSCSIPFPSGSRIGSLTPATPLRVMMTAMMTVRLRVVCAVQFLALSCCCCTSVCVTAGEEGVASPTPLLPVPRKQTEDGPKNAGKNKANDNENSSLPSFVS</sequence>
<feature type="region of interest" description="Disordered" evidence="1">
    <location>
        <begin position="270"/>
        <end position="308"/>
    </location>
</feature>
<dbReference type="VEuPathDB" id="TriTrypDB:BCY84_06251"/>
<proteinExistence type="predicted"/>